<proteinExistence type="predicted"/>
<accession>A0ABQ9EVS9</accession>
<evidence type="ECO:0000313" key="1">
    <source>
        <dbReference type="EMBL" id="KAJ8307408.1"/>
    </source>
</evidence>
<dbReference type="Proteomes" id="UP001217089">
    <property type="component" value="Unassembled WGS sequence"/>
</dbReference>
<name>A0ABQ9EVS9_TEGGR</name>
<keyword evidence="2" id="KW-1185">Reference proteome</keyword>
<sequence>MRQNQFPSVETQILVSEVLDFKAEVVNCDVQSWMSRGVPDGNDWLRITRNLDKLKKISS</sequence>
<evidence type="ECO:0000313" key="2">
    <source>
        <dbReference type="Proteomes" id="UP001217089"/>
    </source>
</evidence>
<organism evidence="1 2">
    <name type="scientific">Tegillarca granosa</name>
    <name type="common">Malaysian cockle</name>
    <name type="synonym">Anadara granosa</name>
    <dbReference type="NCBI Taxonomy" id="220873"/>
    <lineage>
        <taxon>Eukaryota</taxon>
        <taxon>Metazoa</taxon>
        <taxon>Spiralia</taxon>
        <taxon>Lophotrochozoa</taxon>
        <taxon>Mollusca</taxon>
        <taxon>Bivalvia</taxon>
        <taxon>Autobranchia</taxon>
        <taxon>Pteriomorphia</taxon>
        <taxon>Arcoida</taxon>
        <taxon>Arcoidea</taxon>
        <taxon>Arcidae</taxon>
        <taxon>Tegillarca</taxon>
    </lineage>
</organism>
<gene>
    <name evidence="1" type="ORF">KUTeg_015492</name>
</gene>
<reference evidence="1 2" key="1">
    <citation type="submission" date="2022-12" db="EMBL/GenBank/DDBJ databases">
        <title>Chromosome-level genome of Tegillarca granosa.</title>
        <authorList>
            <person name="Kim J."/>
        </authorList>
    </citation>
    <scope>NUCLEOTIDE SEQUENCE [LARGE SCALE GENOMIC DNA]</scope>
    <source>
        <strain evidence="1">Teg-2019</strain>
        <tissue evidence="1">Adductor muscle</tissue>
    </source>
</reference>
<dbReference type="EMBL" id="JARBDR010000793">
    <property type="protein sequence ID" value="KAJ8307408.1"/>
    <property type="molecule type" value="Genomic_DNA"/>
</dbReference>
<protein>
    <submittedName>
        <fullName evidence="1">Uncharacterized protein</fullName>
    </submittedName>
</protein>
<comment type="caution">
    <text evidence="1">The sequence shown here is derived from an EMBL/GenBank/DDBJ whole genome shotgun (WGS) entry which is preliminary data.</text>
</comment>